<accession>A0ABW8F8N3</accession>
<dbReference type="Proteomes" id="UP001617511">
    <property type="component" value="Unassembled WGS sequence"/>
</dbReference>
<sequence length="125" mass="13330">MPPAEDQPRVYEIGIHGCPTSQEALALQAPIERLLCPDPDHAPPCEIPWSFTVADDGPDGDSTALVLGVYTSEGQATRLTAKVRTLVGEGRDVAVSEGDAGEWGELVEQCGFEQGLRSERKSPGQ</sequence>
<keyword evidence="2" id="KW-1185">Reference proteome</keyword>
<name>A0ABW8F8N3_9ACTN</name>
<dbReference type="RefSeq" id="WP_402070423.1">
    <property type="nucleotide sequence ID" value="NZ_JBIVGG010000002.1"/>
</dbReference>
<organism evidence="1 2">
    <name type="scientific">Streptomyces iakyrus</name>
    <dbReference type="NCBI Taxonomy" id="68219"/>
    <lineage>
        <taxon>Bacteria</taxon>
        <taxon>Bacillati</taxon>
        <taxon>Actinomycetota</taxon>
        <taxon>Actinomycetes</taxon>
        <taxon>Kitasatosporales</taxon>
        <taxon>Streptomycetaceae</taxon>
        <taxon>Streptomyces</taxon>
    </lineage>
</organism>
<evidence type="ECO:0000313" key="1">
    <source>
        <dbReference type="EMBL" id="MFJ4078375.1"/>
    </source>
</evidence>
<protein>
    <submittedName>
        <fullName evidence="1">Uncharacterized protein</fullName>
    </submittedName>
</protein>
<comment type="caution">
    <text evidence="1">The sequence shown here is derived from an EMBL/GenBank/DDBJ whole genome shotgun (WGS) entry which is preliminary data.</text>
</comment>
<dbReference type="EMBL" id="JBIVGG010000002">
    <property type="protein sequence ID" value="MFJ4078375.1"/>
    <property type="molecule type" value="Genomic_DNA"/>
</dbReference>
<evidence type="ECO:0000313" key="2">
    <source>
        <dbReference type="Proteomes" id="UP001617511"/>
    </source>
</evidence>
<reference evidence="1 2" key="1">
    <citation type="submission" date="2024-10" db="EMBL/GenBank/DDBJ databases">
        <title>The Natural Products Discovery Center: Release of the First 8490 Sequenced Strains for Exploring Actinobacteria Biosynthetic Diversity.</title>
        <authorList>
            <person name="Kalkreuter E."/>
            <person name="Kautsar S.A."/>
            <person name="Yang D."/>
            <person name="Bader C.D."/>
            <person name="Teijaro C.N."/>
            <person name="Fluegel L."/>
            <person name="Davis C.M."/>
            <person name="Simpson J.R."/>
            <person name="Lauterbach L."/>
            <person name="Steele A.D."/>
            <person name="Gui C."/>
            <person name="Meng S."/>
            <person name="Li G."/>
            <person name="Viehrig K."/>
            <person name="Ye F."/>
            <person name="Su P."/>
            <person name="Kiefer A.F."/>
            <person name="Nichols A."/>
            <person name="Cepeda A.J."/>
            <person name="Yan W."/>
            <person name="Fan B."/>
            <person name="Jiang Y."/>
            <person name="Adhikari A."/>
            <person name="Zheng C.-J."/>
            <person name="Schuster L."/>
            <person name="Cowan T.M."/>
            <person name="Smanski M.J."/>
            <person name="Chevrette M.G."/>
            <person name="De Carvalho L.P.S."/>
            <person name="Shen B."/>
        </authorList>
    </citation>
    <scope>NUCLEOTIDE SEQUENCE [LARGE SCALE GENOMIC DNA]</scope>
    <source>
        <strain evidence="1 2">NPDC089932</strain>
    </source>
</reference>
<gene>
    <name evidence="1" type="ORF">ACIP2Z_05420</name>
</gene>
<proteinExistence type="predicted"/>